<dbReference type="Proteomes" id="UP000054997">
    <property type="component" value="Unassembled WGS sequence"/>
</dbReference>
<organism evidence="6 7">
    <name type="scientific">Legionella londiniensis</name>
    <dbReference type="NCBI Taxonomy" id="45068"/>
    <lineage>
        <taxon>Bacteria</taxon>
        <taxon>Pseudomonadati</taxon>
        <taxon>Pseudomonadota</taxon>
        <taxon>Gammaproteobacteria</taxon>
        <taxon>Legionellales</taxon>
        <taxon>Legionellaceae</taxon>
        <taxon>Legionella</taxon>
    </lineage>
</organism>
<feature type="short sequence motif" description="DGA/G" evidence="4">
    <location>
        <begin position="211"/>
        <end position="213"/>
    </location>
</feature>
<keyword evidence="7" id="KW-1185">Reference proteome</keyword>
<keyword evidence="3 4" id="KW-0443">Lipid metabolism</keyword>
<reference evidence="6 7" key="1">
    <citation type="submission" date="2015-11" db="EMBL/GenBank/DDBJ databases">
        <title>Genomic analysis of 38 Legionella species identifies large and diverse effector repertoires.</title>
        <authorList>
            <person name="Burstein D."/>
            <person name="Amaro F."/>
            <person name="Zusman T."/>
            <person name="Lifshitz Z."/>
            <person name="Cohen O."/>
            <person name="Gilbert J.A."/>
            <person name="Pupko T."/>
            <person name="Shuman H.A."/>
            <person name="Segal G."/>
        </authorList>
    </citation>
    <scope>NUCLEOTIDE SEQUENCE [LARGE SCALE GENOMIC DNA]</scope>
    <source>
        <strain evidence="6 7">ATCC 49505</strain>
    </source>
</reference>
<keyword evidence="2 4" id="KW-0442">Lipid degradation</keyword>
<dbReference type="InterPro" id="IPR002641">
    <property type="entry name" value="PNPLA_dom"/>
</dbReference>
<dbReference type="SUPFAM" id="SSF52151">
    <property type="entry name" value="FabD/lysophospholipase-like"/>
    <property type="match status" value="1"/>
</dbReference>
<evidence type="ECO:0000313" key="6">
    <source>
        <dbReference type="EMBL" id="KTD22979.1"/>
    </source>
</evidence>
<feature type="domain" description="PNPLA" evidence="5">
    <location>
        <begin position="18"/>
        <end position="224"/>
    </location>
</feature>
<dbReference type="PROSITE" id="PS51635">
    <property type="entry name" value="PNPLA"/>
    <property type="match status" value="1"/>
</dbReference>
<comment type="caution">
    <text evidence="6">The sequence shown here is derived from an EMBL/GenBank/DDBJ whole genome shotgun (WGS) entry which is preliminary data.</text>
</comment>
<keyword evidence="1 4" id="KW-0378">Hydrolase</keyword>
<dbReference type="InterPro" id="IPR016035">
    <property type="entry name" value="Acyl_Trfase/lysoPLipase"/>
</dbReference>
<dbReference type="PATRIC" id="fig|45068.5.peg.392"/>
<evidence type="ECO:0000256" key="3">
    <source>
        <dbReference type="ARBA" id="ARBA00023098"/>
    </source>
</evidence>
<evidence type="ECO:0000259" key="5">
    <source>
        <dbReference type="PROSITE" id="PS51635"/>
    </source>
</evidence>
<dbReference type="CDD" id="cd07209">
    <property type="entry name" value="Pat_hypo_Ecoli_Z1214_like"/>
    <property type="match status" value="1"/>
</dbReference>
<dbReference type="GO" id="GO:0016042">
    <property type="term" value="P:lipid catabolic process"/>
    <property type="evidence" value="ECO:0007669"/>
    <property type="project" value="UniProtKB-UniRule"/>
</dbReference>
<feature type="short sequence motif" description="GXSXG" evidence="4">
    <location>
        <begin position="49"/>
        <end position="53"/>
    </location>
</feature>
<proteinExistence type="predicted"/>
<dbReference type="Pfam" id="PF12536">
    <property type="entry name" value="DUF3734"/>
    <property type="match status" value="1"/>
</dbReference>
<feature type="short sequence motif" description="GXGXXG" evidence="4">
    <location>
        <begin position="22"/>
        <end position="27"/>
    </location>
</feature>
<dbReference type="RefSeq" id="WP_058528385.1">
    <property type="nucleotide sequence ID" value="NZ_CAAAHZ010000004.1"/>
</dbReference>
<sequence>MDRRKNKKAPTNHDYIACCFQGGGAMGAYQVGVLEALLEEDYSPDWFVGTSIGAINSAIAAGNSEKDRIDKLKAFWQLISTPPLIDESLIPHDTFNRRLHHFISAQTTLLFGQPGFFSPRWSSPAPASWNKPFLSYYDTAPLRGTLEEFVDFDRINSGKIRLSVGAVEVATGAMRYFDSEKETIGPEHIMASGALPPGFPPVEVEGRLYWDGGLSSNTPLSYVLLDQRPKALLCFMVHLFDSYGLEPAHMDDVEKRKKDIVYSSRFEKIIELHHEIHSLKYQIHQLIQELPPAKKKQGLARRCLDSDWDRTVSLVRFLYRGDADDLSSKDYEFSRKSINEHIQKGYEDGKSGLSRSPWRESVPVDRGIALHDMTKK</sequence>
<dbReference type="Pfam" id="PF01734">
    <property type="entry name" value="Patatin"/>
    <property type="match status" value="1"/>
</dbReference>
<evidence type="ECO:0000256" key="2">
    <source>
        <dbReference type="ARBA" id="ARBA00022963"/>
    </source>
</evidence>
<dbReference type="Gene3D" id="3.40.1090.10">
    <property type="entry name" value="Cytosolic phospholipase A2 catalytic domain"/>
    <property type="match status" value="2"/>
</dbReference>
<evidence type="ECO:0000256" key="4">
    <source>
        <dbReference type="PROSITE-ProRule" id="PRU01161"/>
    </source>
</evidence>
<dbReference type="PANTHER" id="PTHR14226">
    <property type="entry name" value="NEUROPATHY TARGET ESTERASE/SWISS CHEESE D.MELANOGASTER"/>
    <property type="match status" value="1"/>
</dbReference>
<dbReference type="GO" id="GO:0016787">
    <property type="term" value="F:hydrolase activity"/>
    <property type="evidence" value="ECO:0007669"/>
    <property type="project" value="UniProtKB-UniRule"/>
</dbReference>
<evidence type="ECO:0000256" key="1">
    <source>
        <dbReference type="ARBA" id="ARBA00022801"/>
    </source>
</evidence>
<dbReference type="EMBL" id="LNYK01000003">
    <property type="protein sequence ID" value="KTD22979.1"/>
    <property type="molecule type" value="Genomic_DNA"/>
</dbReference>
<dbReference type="AlphaFoldDB" id="A0A0W0VS97"/>
<evidence type="ECO:0000313" key="7">
    <source>
        <dbReference type="Proteomes" id="UP000054997"/>
    </source>
</evidence>
<accession>A0A0W0VS97</accession>
<feature type="active site" description="Proton acceptor" evidence="4">
    <location>
        <position position="211"/>
    </location>
</feature>
<name>A0A0W0VS97_9GAMM</name>
<dbReference type="InterPro" id="IPR021095">
    <property type="entry name" value="DUF3734"/>
</dbReference>
<dbReference type="PANTHER" id="PTHR14226:SF57">
    <property type="entry name" value="BLR7027 PROTEIN"/>
    <property type="match status" value="1"/>
</dbReference>
<dbReference type="STRING" id="45068.Llon_0369"/>
<feature type="active site" description="Nucleophile" evidence="4">
    <location>
        <position position="51"/>
    </location>
</feature>
<protein>
    <submittedName>
        <fullName evidence="6">Alpha-beta hydrolase family transporter esterase</fullName>
    </submittedName>
</protein>
<gene>
    <name evidence="6" type="ORF">Llon_0369</name>
</gene>
<dbReference type="InterPro" id="IPR050301">
    <property type="entry name" value="NTE"/>
</dbReference>